<reference evidence="1 2" key="1">
    <citation type="submission" date="2019-06" db="EMBL/GenBank/DDBJ databases">
        <title>Whole genome shotgun sequence of Flavobacterium flevense NBRC 14960.</title>
        <authorList>
            <person name="Hosoyama A."/>
            <person name="Uohara A."/>
            <person name="Ohji S."/>
            <person name="Ichikawa N."/>
        </authorList>
    </citation>
    <scope>NUCLEOTIDE SEQUENCE [LARGE SCALE GENOMIC DNA]</scope>
    <source>
        <strain evidence="1 2">NBRC 14960</strain>
    </source>
</reference>
<dbReference type="AlphaFoldDB" id="A0A4Y4B463"/>
<dbReference type="RefSeq" id="WP_073240832.1">
    <property type="nucleotide sequence ID" value="NZ_BJNP01000058.1"/>
</dbReference>
<gene>
    <name evidence="1" type="ORF">FFL01_32430</name>
</gene>
<evidence type="ECO:0008006" key="3">
    <source>
        <dbReference type="Google" id="ProtNLM"/>
    </source>
</evidence>
<accession>A0A4Y4B463</accession>
<dbReference type="OrthoDB" id="6710009at2"/>
<dbReference type="STRING" id="983.SAMN05443543_101117"/>
<protein>
    <recommendedName>
        <fullName evidence="3">Phytase-like domain-containing protein</fullName>
    </recommendedName>
</protein>
<dbReference type="Proteomes" id="UP000316775">
    <property type="component" value="Unassembled WGS sequence"/>
</dbReference>
<evidence type="ECO:0000313" key="2">
    <source>
        <dbReference type="Proteomes" id="UP000316775"/>
    </source>
</evidence>
<sequence>MEKFTLEILFHIIGIGAASGLIYKDNSLYIISDNSNFLYEYQMDSHDLKRHALSSNPAENILKKDKPDFEAITLFQDTLYIFGSGSTANRNKMIEFDLAQKKKIVTNDLSNLYEVMQNFASIKPEDFNIEGIMHDGENWYFLNRGNGIANKNTLLSVHAKKLDQEFSLLANDYKLPKIKGVRTSFTDAVLVDNAIYFLATAENSQSTYDDGEVLGSIIGRINLETMKIDFTKKISPTNKFEGLTVYAKTEHQIQFLLCEDKDSDVLESAIYKLTVDLK</sequence>
<dbReference type="EMBL" id="BJNP01000058">
    <property type="protein sequence ID" value="GEC73704.1"/>
    <property type="molecule type" value="Genomic_DNA"/>
</dbReference>
<proteinExistence type="predicted"/>
<dbReference type="InterPro" id="IPR053851">
    <property type="entry name" value="DUF6929"/>
</dbReference>
<evidence type="ECO:0000313" key="1">
    <source>
        <dbReference type="EMBL" id="GEC73704.1"/>
    </source>
</evidence>
<name>A0A4Y4B463_9FLAO</name>
<organism evidence="1 2">
    <name type="scientific">Flavobacterium flevense</name>
    <dbReference type="NCBI Taxonomy" id="983"/>
    <lineage>
        <taxon>Bacteria</taxon>
        <taxon>Pseudomonadati</taxon>
        <taxon>Bacteroidota</taxon>
        <taxon>Flavobacteriia</taxon>
        <taxon>Flavobacteriales</taxon>
        <taxon>Flavobacteriaceae</taxon>
        <taxon>Flavobacterium</taxon>
    </lineage>
</organism>
<keyword evidence="2" id="KW-1185">Reference proteome</keyword>
<dbReference type="Pfam" id="PF22000">
    <property type="entry name" value="DUF6929"/>
    <property type="match status" value="1"/>
</dbReference>
<comment type="caution">
    <text evidence="1">The sequence shown here is derived from an EMBL/GenBank/DDBJ whole genome shotgun (WGS) entry which is preliminary data.</text>
</comment>